<dbReference type="RefSeq" id="WP_158674326.1">
    <property type="nucleotide sequence ID" value="NZ_RJKN01000008.1"/>
</dbReference>
<dbReference type="PANTHER" id="PTHR12304">
    <property type="entry name" value="INOSINE-URIDINE PREFERRING NUCLEOSIDE HYDROLASE"/>
    <property type="match status" value="1"/>
</dbReference>
<protein>
    <submittedName>
        <fullName evidence="4">Pyrimidine-specific ribonucleoside hydrolase</fullName>
    </submittedName>
</protein>
<dbReference type="Gene3D" id="3.90.245.10">
    <property type="entry name" value="Ribonucleoside hydrolase-like"/>
    <property type="match status" value="1"/>
</dbReference>
<name>A0A3N1G9W9_9ACTN</name>
<evidence type="ECO:0000313" key="5">
    <source>
        <dbReference type="Proteomes" id="UP000276232"/>
    </source>
</evidence>
<dbReference type="InterPro" id="IPR023186">
    <property type="entry name" value="IUNH"/>
</dbReference>
<organism evidence="4 5">
    <name type="scientific">Pseudokineococcus lusitanus</name>
    <dbReference type="NCBI Taxonomy" id="763993"/>
    <lineage>
        <taxon>Bacteria</taxon>
        <taxon>Bacillati</taxon>
        <taxon>Actinomycetota</taxon>
        <taxon>Actinomycetes</taxon>
        <taxon>Kineosporiales</taxon>
        <taxon>Kineosporiaceae</taxon>
        <taxon>Pseudokineococcus</taxon>
    </lineage>
</organism>
<feature type="domain" description="Inosine/uridine-preferring nucleoside hydrolase" evidence="3">
    <location>
        <begin position="25"/>
        <end position="326"/>
    </location>
</feature>
<dbReference type="InterPro" id="IPR001910">
    <property type="entry name" value="Inosine/uridine_hydrolase_dom"/>
</dbReference>
<dbReference type="GO" id="GO:0045437">
    <property type="term" value="F:uridine nucleosidase activity"/>
    <property type="evidence" value="ECO:0007669"/>
    <property type="project" value="UniProtKB-ARBA"/>
</dbReference>
<gene>
    <name evidence="4" type="ORF">EDC03_2961</name>
</gene>
<keyword evidence="1 4" id="KW-0378">Hydrolase</keyword>
<dbReference type="InParanoid" id="A0A3N1G9W9"/>
<accession>A0A3N1G9W9</accession>
<keyword evidence="5" id="KW-1185">Reference proteome</keyword>
<dbReference type="EMBL" id="RJKN01000008">
    <property type="protein sequence ID" value="ROP27033.1"/>
    <property type="molecule type" value="Genomic_DNA"/>
</dbReference>
<dbReference type="Proteomes" id="UP000276232">
    <property type="component" value="Unassembled WGS sequence"/>
</dbReference>
<comment type="caution">
    <text evidence="4">The sequence shown here is derived from an EMBL/GenBank/DDBJ whole genome shotgun (WGS) entry which is preliminary data.</text>
</comment>
<dbReference type="InterPro" id="IPR015910">
    <property type="entry name" value="I/U_nuclsd_hydro_CS"/>
</dbReference>
<dbReference type="FunCoup" id="A0A3N1G9W9">
    <property type="interactions" value="112"/>
</dbReference>
<sequence length="335" mass="34043">MTAPVDRPRPLPALVPADPASPVPVVVDCDPGVDDAVALLLAVAAPGLDLRAVTTVGGNASLDVVTANAARVLDLAGAPADLPLARGAAGPLGRALRVRDEPVHGVGALGGLDLPASSRAVATASAVDVIADAVAERPGEVVLVALGPLTTVAALLALRPEVAADLREVVLMGGAAFCEGNLEPRAEFNLRCDPDAARRVTESGVPLRVVPLDATHRALVDASTTAPLRASADPRGRAVGALLEHLTAQQRLADGLEAAAVHDALAVAALLDPSLCTWVEAGVRVETAGELTRGELVVDTTAGTARARTDWARTARVAVDADPDAVSRLLLHHLT</sequence>
<reference evidence="4 5" key="1">
    <citation type="journal article" date="2015" name="Stand. Genomic Sci.">
        <title>Genomic Encyclopedia of Bacterial and Archaeal Type Strains, Phase III: the genomes of soil and plant-associated and newly described type strains.</title>
        <authorList>
            <person name="Whitman W.B."/>
            <person name="Woyke T."/>
            <person name="Klenk H.P."/>
            <person name="Zhou Y."/>
            <person name="Lilburn T.G."/>
            <person name="Beck B.J."/>
            <person name="De Vos P."/>
            <person name="Vandamme P."/>
            <person name="Eisen J.A."/>
            <person name="Garrity G."/>
            <person name="Hugenholtz P."/>
            <person name="Kyrpides N.C."/>
        </authorList>
    </citation>
    <scope>NUCLEOTIDE SEQUENCE [LARGE SCALE GENOMIC DNA]</scope>
    <source>
        <strain evidence="4 5">CECT 7306</strain>
    </source>
</reference>
<dbReference type="OrthoDB" id="9797882at2"/>
<dbReference type="GO" id="GO:0008477">
    <property type="term" value="F:purine nucleosidase activity"/>
    <property type="evidence" value="ECO:0007669"/>
    <property type="project" value="TreeGrafter"/>
</dbReference>
<evidence type="ECO:0000313" key="4">
    <source>
        <dbReference type="EMBL" id="ROP27033.1"/>
    </source>
</evidence>
<dbReference type="GO" id="GO:0005829">
    <property type="term" value="C:cytosol"/>
    <property type="evidence" value="ECO:0007669"/>
    <property type="project" value="TreeGrafter"/>
</dbReference>
<proteinExistence type="predicted"/>
<dbReference type="AlphaFoldDB" id="A0A3N1G9W9"/>
<dbReference type="SUPFAM" id="SSF53590">
    <property type="entry name" value="Nucleoside hydrolase"/>
    <property type="match status" value="1"/>
</dbReference>
<dbReference type="InterPro" id="IPR036452">
    <property type="entry name" value="Ribo_hydro-like"/>
</dbReference>
<evidence type="ECO:0000256" key="1">
    <source>
        <dbReference type="ARBA" id="ARBA00022801"/>
    </source>
</evidence>
<dbReference type="Pfam" id="PF01156">
    <property type="entry name" value="IU_nuc_hydro"/>
    <property type="match status" value="1"/>
</dbReference>
<dbReference type="PROSITE" id="PS01247">
    <property type="entry name" value="IUNH"/>
    <property type="match status" value="1"/>
</dbReference>
<keyword evidence="2" id="KW-0326">Glycosidase</keyword>
<evidence type="ECO:0000259" key="3">
    <source>
        <dbReference type="Pfam" id="PF01156"/>
    </source>
</evidence>
<evidence type="ECO:0000256" key="2">
    <source>
        <dbReference type="ARBA" id="ARBA00023295"/>
    </source>
</evidence>
<dbReference type="GO" id="GO:0006152">
    <property type="term" value="P:purine nucleoside catabolic process"/>
    <property type="evidence" value="ECO:0007669"/>
    <property type="project" value="TreeGrafter"/>
</dbReference>
<dbReference type="PANTHER" id="PTHR12304:SF4">
    <property type="entry name" value="URIDINE NUCLEOSIDASE"/>
    <property type="match status" value="1"/>
</dbReference>